<dbReference type="Pfam" id="PF13899">
    <property type="entry name" value="Thioredoxin_7"/>
    <property type="match status" value="1"/>
</dbReference>
<protein>
    <submittedName>
        <fullName evidence="5">Thioredoxin-like</fullName>
    </submittedName>
</protein>
<dbReference type="PROSITE" id="PS51352">
    <property type="entry name" value="THIOREDOXIN_2"/>
    <property type="match status" value="1"/>
</dbReference>
<feature type="chain" id="PRO_5013337049" evidence="3">
    <location>
        <begin position="20"/>
        <end position="151"/>
    </location>
</feature>
<evidence type="ECO:0000256" key="3">
    <source>
        <dbReference type="SAM" id="SignalP"/>
    </source>
</evidence>
<evidence type="ECO:0000259" key="4">
    <source>
        <dbReference type="PROSITE" id="PS51352"/>
    </source>
</evidence>
<feature type="signal peptide" evidence="3">
    <location>
        <begin position="1"/>
        <end position="19"/>
    </location>
</feature>
<dbReference type="SUPFAM" id="SSF52833">
    <property type="entry name" value="Thioredoxin-like"/>
    <property type="match status" value="1"/>
</dbReference>
<proteinExistence type="predicted"/>
<dbReference type="AlphaFoldDB" id="A0A1M7BEF9"/>
<gene>
    <name evidence="5" type="ORF">SAMN05444267_101966</name>
</gene>
<keyword evidence="2" id="KW-0676">Redox-active center</keyword>
<evidence type="ECO:0000256" key="1">
    <source>
        <dbReference type="ARBA" id="ARBA00022729"/>
    </source>
</evidence>
<dbReference type="OrthoDB" id="9809746at2"/>
<keyword evidence="6" id="KW-1185">Reference proteome</keyword>
<sequence length="151" mass="17032">MFKTIIFSLCLIIGVSANAQSKKGIDFQKIDLEAAKKIAKKENKLIFIDIYTTWCGPCKLMQKNTFPDPKVGDIFNKNFVNLAIDAEKEGVALAKEFKIVNFPSFLFLDSEGKLVQYDFGYYNAEQFSTVGMAVVDKISTEKPPKTLEKKK</sequence>
<dbReference type="Proteomes" id="UP000184364">
    <property type="component" value="Unassembled WGS sequence"/>
</dbReference>
<dbReference type="STRING" id="1302687.SAMN05444267_101966"/>
<dbReference type="InterPro" id="IPR051099">
    <property type="entry name" value="AGR/TXD"/>
</dbReference>
<evidence type="ECO:0000313" key="6">
    <source>
        <dbReference type="Proteomes" id="UP000184364"/>
    </source>
</evidence>
<organism evidence="5 6">
    <name type="scientific">Chryseobacterium polytrichastri</name>
    <dbReference type="NCBI Taxonomy" id="1302687"/>
    <lineage>
        <taxon>Bacteria</taxon>
        <taxon>Pseudomonadati</taxon>
        <taxon>Bacteroidota</taxon>
        <taxon>Flavobacteriia</taxon>
        <taxon>Flavobacteriales</taxon>
        <taxon>Weeksellaceae</taxon>
        <taxon>Chryseobacterium group</taxon>
        <taxon>Chryseobacterium</taxon>
    </lineage>
</organism>
<dbReference type="RefSeq" id="WP_073293483.1">
    <property type="nucleotide sequence ID" value="NZ_FRAV01000019.1"/>
</dbReference>
<reference evidence="6" key="1">
    <citation type="submission" date="2016-11" db="EMBL/GenBank/DDBJ databases">
        <authorList>
            <person name="Varghese N."/>
            <person name="Submissions S."/>
        </authorList>
    </citation>
    <scope>NUCLEOTIDE SEQUENCE [LARGE SCALE GENOMIC DNA]</scope>
    <source>
        <strain evidence="6">DSM 26899</strain>
    </source>
</reference>
<dbReference type="InterPro" id="IPR036249">
    <property type="entry name" value="Thioredoxin-like_sf"/>
</dbReference>
<dbReference type="InterPro" id="IPR013766">
    <property type="entry name" value="Thioredoxin_domain"/>
</dbReference>
<name>A0A1M7BEF9_9FLAO</name>
<evidence type="ECO:0000256" key="2">
    <source>
        <dbReference type="ARBA" id="ARBA00023284"/>
    </source>
</evidence>
<dbReference type="PROSITE" id="PS00194">
    <property type="entry name" value="THIOREDOXIN_1"/>
    <property type="match status" value="1"/>
</dbReference>
<dbReference type="EMBL" id="FRAV01000019">
    <property type="protein sequence ID" value="SHL53415.1"/>
    <property type="molecule type" value="Genomic_DNA"/>
</dbReference>
<dbReference type="Gene3D" id="3.40.30.10">
    <property type="entry name" value="Glutaredoxin"/>
    <property type="match status" value="1"/>
</dbReference>
<dbReference type="InterPro" id="IPR017937">
    <property type="entry name" value="Thioredoxin_CS"/>
</dbReference>
<feature type="domain" description="Thioredoxin" evidence="4">
    <location>
        <begin position="11"/>
        <end position="140"/>
    </location>
</feature>
<accession>A0A1M7BEF9</accession>
<evidence type="ECO:0000313" key="5">
    <source>
        <dbReference type="EMBL" id="SHL53415.1"/>
    </source>
</evidence>
<dbReference type="PANTHER" id="PTHR15337:SF11">
    <property type="entry name" value="THIOREDOXIN DOMAIN-CONTAINING PROTEIN"/>
    <property type="match status" value="1"/>
</dbReference>
<dbReference type="PANTHER" id="PTHR15337">
    <property type="entry name" value="ANTERIOR GRADIENT PROTEIN-RELATED"/>
    <property type="match status" value="1"/>
</dbReference>
<keyword evidence="1 3" id="KW-0732">Signal</keyword>